<proteinExistence type="predicted"/>
<feature type="region of interest" description="Disordered" evidence="1">
    <location>
        <begin position="734"/>
        <end position="765"/>
    </location>
</feature>
<feature type="compositionally biased region" description="Acidic residues" evidence="1">
    <location>
        <begin position="745"/>
        <end position="764"/>
    </location>
</feature>
<dbReference type="Proteomes" id="UP000654075">
    <property type="component" value="Unassembled WGS sequence"/>
</dbReference>
<evidence type="ECO:0000313" key="3">
    <source>
        <dbReference type="Proteomes" id="UP000654075"/>
    </source>
</evidence>
<sequence>RSSTPAGTEEWRSRGARVCGVQPDRELLARILGLTFQSFPEGNAWQSFHEMHQNCDPDDELQSKAEACRIPGAGRACFYGVVIANACIAEMFAQFPEELADMYEDGLLAARNLQSLMHSSRKVLELFDLANLAYKLEDLATITSAYVLAIAAFDEGVPPHEAMRRMRSFDASWVAGTWNWLRANATAQQNLAMVSFWRWPPPSVHYNPRLQQQQQQQQQQHAEGKLQQLVRIWAFGTQCSVVAEPVAAIAHLLRERFTLAVTWRGAKDYCQYHSGDWPVIQADPNSAVRRVFDVFWTKEDEVRQPGGILTGRRDFVKTPRLFEEAFHEALRFEEGDAFWQADLVLCTEPFNVCAVAHEVGKPVLGYIVAHMAFLLKDATDHLHIYSRFTDSLSKDPRNTFATVAPYVSMQMFHHLPTEVPAIRPTSMYTHPASYAGSQAGTVLLNKRPQYFWQGAMIAAVAEAIFRKNHNNHNNNNNNNDNNNNNINLPQPLSFATECRQCSFQQLADFRAAVFFPYDWLQTMAFYDFINMAVPTFVPDTPFYTYSRGTNGRGEGTEWLVSTWSAPRAADPFHYNDWDDTTGRMYWWMMTDFRVLPGVSLFSSAAELVSGLLSEASLLSSSATLREARQLRVDLARGFYQDALLRALFAPPVAAGHPDDVLPSLQDAFAFPENSSGVRFSFGFRGSGVGSVRDVEAHALVTCAFWAALVTRIVLAMWRSECLASRKGYPAVRAEKEGLEAQPQDDWGEEDSEAEELPDSEEEPPDVPAEVLDAWEKDETVISIMKAFTSKDYKGKGAMPYRDVFRLLEIIGLEKDEFVAGMVDGADDNEDFDYSALEGLDFQK</sequence>
<name>A0A813EJ04_POLGL</name>
<gene>
    <name evidence="2" type="ORF">PGLA1383_LOCUS17729</name>
</gene>
<dbReference type="AlphaFoldDB" id="A0A813EJ04"/>
<reference evidence="2" key="1">
    <citation type="submission" date="2021-02" db="EMBL/GenBank/DDBJ databases">
        <authorList>
            <person name="Dougan E. K."/>
            <person name="Rhodes N."/>
            <person name="Thang M."/>
            <person name="Chan C."/>
        </authorList>
    </citation>
    <scope>NUCLEOTIDE SEQUENCE</scope>
</reference>
<organism evidence="2 3">
    <name type="scientific">Polarella glacialis</name>
    <name type="common">Dinoflagellate</name>
    <dbReference type="NCBI Taxonomy" id="89957"/>
    <lineage>
        <taxon>Eukaryota</taxon>
        <taxon>Sar</taxon>
        <taxon>Alveolata</taxon>
        <taxon>Dinophyceae</taxon>
        <taxon>Suessiales</taxon>
        <taxon>Suessiaceae</taxon>
        <taxon>Polarella</taxon>
    </lineage>
</organism>
<comment type="caution">
    <text evidence="2">The sequence shown here is derived from an EMBL/GenBank/DDBJ whole genome shotgun (WGS) entry which is preliminary data.</text>
</comment>
<feature type="non-terminal residue" evidence="2">
    <location>
        <position position="1"/>
    </location>
</feature>
<evidence type="ECO:0000256" key="1">
    <source>
        <dbReference type="SAM" id="MobiDB-lite"/>
    </source>
</evidence>
<evidence type="ECO:0000313" key="2">
    <source>
        <dbReference type="EMBL" id="CAE8599380.1"/>
    </source>
</evidence>
<dbReference type="EMBL" id="CAJNNV010011057">
    <property type="protein sequence ID" value="CAE8599380.1"/>
    <property type="molecule type" value="Genomic_DNA"/>
</dbReference>
<protein>
    <submittedName>
        <fullName evidence="2">Uncharacterized protein</fullName>
    </submittedName>
</protein>
<accession>A0A813EJ04</accession>
<keyword evidence="3" id="KW-1185">Reference proteome</keyword>